<name>A0A0J6S152_9HYPH</name>
<evidence type="ECO:0000313" key="1">
    <source>
        <dbReference type="EMBL" id="KMO27268.1"/>
    </source>
</evidence>
<organism evidence="1 2">
    <name type="scientific">Methylobacterium variabile</name>
    <dbReference type="NCBI Taxonomy" id="298794"/>
    <lineage>
        <taxon>Bacteria</taxon>
        <taxon>Pseudomonadati</taxon>
        <taxon>Pseudomonadota</taxon>
        <taxon>Alphaproteobacteria</taxon>
        <taxon>Hyphomicrobiales</taxon>
        <taxon>Methylobacteriaceae</taxon>
        <taxon>Methylobacterium</taxon>
    </lineage>
</organism>
<proteinExistence type="predicted"/>
<accession>A0A0J6S152</accession>
<reference evidence="1 2" key="1">
    <citation type="submission" date="2015-03" db="EMBL/GenBank/DDBJ databases">
        <title>Genome sequencing of Methylobacterium variabile DSM 16961.</title>
        <authorList>
            <person name="Chaudhry V."/>
            <person name="Patil P.B."/>
        </authorList>
    </citation>
    <scope>NUCLEOTIDE SEQUENCE [LARGE SCALE GENOMIC DNA]</scope>
    <source>
        <strain evidence="1 2">DSM 16961</strain>
    </source>
</reference>
<protein>
    <submittedName>
        <fullName evidence="1">Uncharacterized protein</fullName>
    </submittedName>
</protein>
<comment type="caution">
    <text evidence="1">The sequence shown here is derived from an EMBL/GenBank/DDBJ whole genome shotgun (WGS) entry which is preliminary data.</text>
</comment>
<keyword evidence="2" id="KW-1185">Reference proteome</keyword>
<dbReference type="PATRIC" id="fig|298794.3.peg.5487"/>
<gene>
    <name evidence="1" type="ORF">VQ02_33510</name>
</gene>
<dbReference type="AlphaFoldDB" id="A0A0J6S152"/>
<dbReference type="EMBL" id="LABY01000398">
    <property type="protein sequence ID" value="KMO27268.1"/>
    <property type="molecule type" value="Genomic_DNA"/>
</dbReference>
<dbReference type="RefSeq" id="WP_048448590.1">
    <property type="nucleotide sequence ID" value="NZ_LABY01000398.1"/>
</dbReference>
<dbReference type="Proteomes" id="UP000035955">
    <property type="component" value="Unassembled WGS sequence"/>
</dbReference>
<evidence type="ECO:0000313" key="2">
    <source>
        <dbReference type="Proteomes" id="UP000035955"/>
    </source>
</evidence>
<sequence length="92" mass="10158">MSRPTVGIRPITPEDAAEMLFARGIVPALVETDTALAEALWNALMAASIRVGSAPNDFGAVRVALTRLAYEAELSGRRRECRRYQPESSRRR</sequence>